<keyword evidence="1" id="KW-0436">Ligase</keyword>
<sequence>MYLSIVDVKPLKDYQLLLTFENGEKRIFDMKPYLDKGIFKELKDERVFRSVRVSFDSIEWSNQADIDPEVLYEKSFEIKETGT</sequence>
<dbReference type="InterPro" id="IPR036782">
    <property type="entry name" value="NE0471-like_N"/>
</dbReference>
<dbReference type="Proteomes" id="UP000063718">
    <property type="component" value="Unassembled WGS sequence"/>
</dbReference>
<keyword evidence="1" id="KW-0030">Aminoacyl-tRNA synthetase</keyword>
<proteinExistence type="predicted"/>
<dbReference type="Pfam" id="PF10387">
    <property type="entry name" value="DUF2442"/>
    <property type="match status" value="1"/>
</dbReference>
<evidence type="ECO:0000313" key="1">
    <source>
        <dbReference type="EMBL" id="GAF26027.1"/>
    </source>
</evidence>
<dbReference type="SUPFAM" id="SSF143880">
    <property type="entry name" value="NE0471 N-terminal domain-like"/>
    <property type="match status" value="1"/>
</dbReference>
<dbReference type="Gene3D" id="3.30.2020.10">
    <property type="entry name" value="NE0471-like N-terminal domain"/>
    <property type="match status" value="1"/>
</dbReference>
<dbReference type="EMBL" id="DF238840">
    <property type="protein sequence ID" value="GAF26027.1"/>
    <property type="molecule type" value="Genomic_DNA"/>
</dbReference>
<name>A0A0S6UG96_NEOTH</name>
<dbReference type="RefSeq" id="WP_025773766.1">
    <property type="nucleotide sequence ID" value="NZ_DF238840.1"/>
</dbReference>
<reference evidence="1" key="1">
    <citation type="journal article" date="2014" name="Gene">
        <title>Genome-guided analysis of transformation efficiency and carbon dioxide assimilation by Moorella thermoacetica Y72.</title>
        <authorList>
            <person name="Tsukahara K."/>
            <person name="Kita A."/>
            <person name="Nakashimada Y."/>
            <person name="Hoshino T."/>
            <person name="Murakami K."/>
        </authorList>
    </citation>
    <scope>NUCLEOTIDE SEQUENCE [LARGE SCALE GENOMIC DNA]</scope>
    <source>
        <strain evidence="1">Y72</strain>
    </source>
</reference>
<dbReference type="GO" id="GO:0004812">
    <property type="term" value="F:aminoacyl-tRNA ligase activity"/>
    <property type="evidence" value="ECO:0007669"/>
    <property type="project" value="UniProtKB-KW"/>
</dbReference>
<gene>
    <name evidence="1" type="ORF">MTY_1364</name>
</gene>
<dbReference type="AlphaFoldDB" id="A0A0S6UG96"/>
<organism evidence="1">
    <name type="scientific">Moorella thermoacetica Y72</name>
    <dbReference type="NCBI Taxonomy" id="1325331"/>
    <lineage>
        <taxon>Bacteria</taxon>
        <taxon>Bacillati</taxon>
        <taxon>Bacillota</taxon>
        <taxon>Clostridia</taxon>
        <taxon>Neomoorellales</taxon>
        <taxon>Neomoorellaceae</taxon>
        <taxon>Neomoorella</taxon>
    </lineage>
</organism>
<dbReference type="InterPro" id="IPR018841">
    <property type="entry name" value="DUF2442"/>
</dbReference>
<protein>
    <submittedName>
        <fullName evidence="1">Cysteinyl-tRNA synthetase</fullName>
    </submittedName>
</protein>
<accession>A0A0S6UG96</accession>